<dbReference type="InterPro" id="IPR027267">
    <property type="entry name" value="AH/BAR_dom_sf"/>
</dbReference>
<evidence type="ECO:0000256" key="1">
    <source>
        <dbReference type="SAM" id="MobiDB-lite"/>
    </source>
</evidence>
<sequence>MPFFEKSKTLRKIKEKIRGVKRIKGDPLEGERAMASDFFERCKIFNTTVDTLSRTMEQLASANNELMESAKSFFPDENPYAPIRLTMSEALDHLKTTIRGRGSNLEGMKFASSKLMKQGSDIGTMLTDRDRAHNLMAHYEVKVKKLKGSKKTPAEKFDRNKLKHSVATHSFEEMDREARDRLSGVLATREKEFVTLLGLLCSYLSTITKEMEECTRPLASVYRRAESIRAGGNHEGHADDLTSPPGTPPLITGINPFPSPSLNPFDEVNAIDVVHAHRQPGQLSHVPSHSAKTVITLASSDIQQKTPVAAGASAQPGGSSAIDIITPATVGDMSRSDVGGGFDPSAIMEEETIRMSGQSSAGSPAVSPAKQKKTPEKRGRKSRLMKIIAGKCCVHKLGMLTGGPVALTKSIVLVFLLMICPFTPSSPYVPLESPSSPPSRQESSHGR</sequence>
<evidence type="ECO:0008006" key="4">
    <source>
        <dbReference type="Google" id="ProtNLM"/>
    </source>
</evidence>
<feature type="region of interest" description="Disordered" evidence="1">
    <location>
        <begin position="428"/>
        <end position="447"/>
    </location>
</feature>
<evidence type="ECO:0000313" key="2">
    <source>
        <dbReference type="EMBL" id="KAF4736612.1"/>
    </source>
</evidence>
<dbReference type="AlphaFoldDB" id="A0A7J6SVL6"/>
<dbReference type="SUPFAM" id="SSF103657">
    <property type="entry name" value="BAR/IMD domain-like"/>
    <property type="match status" value="1"/>
</dbReference>
<name>A0A7J6SVL6_PEROL</name>
<feature type="non-terminal residue" evidence="2">
    <location>
        <position position="1"/>
    </location>
</feature>
<organism evidence="2 3">
    <name type="scientific">Perkinsus olseni</name>
    <name type="common">Perkinsus atlanticus</name>
    <dbReference type="NCBI Taxonomy" id="32597"/>
    <lineage>
        <taxon>Eukaryota</taxon>
        <taxon>Sar</taxon>
        <taxon>Alveolata</taxon>
        <taxon>Perkinsozoa</taxon>
        <taxon>Perkinsea</taxon>
        <taxon>Perkinsida</taxon>
        <taxon>Perkinsidae</taxon>
        <taxon>Perkinsus</taxon>
    </lineage>
</organism>
<feature type="compositionally biased region" description="Low complexity" evidence="1">
    <location>
        <begin position="428"/>
        <end position="441"/>
    </location>
</feature>
<dbReference type="Gene3D" id="1.20.1270.60">
    <property type="entry name" value="Arfaptin homology (AH) domain/BAR domain"/>
    <property type="match status" value="1"/>
</dbReference>
<evidence type="ECO:0000313" key="3">
    <source>
        <dbReference type="Proteomes" id="UP000574390"/>
    </source>
</evidence>
<reference evidence="2 3" key="1">
    <citation type="submission" date="2020-04" db="EMBL/GenBank/DDBJ databases">
        <title>Perkinsus olseni comparative genomics.</title>
        <authorList>
            <person name="Bogema D.R."/>
        </authorList>
    </citation>
    <scope>NUCLEOTIDE SEQUENCE [LARGE SCALE GENOMIC DNA]</scope>
    <source>
        <strain evidence="2">ATCC PRA-205</strain>
    </source>
</reference>
<feature type="region of interest" description="Disordered" evidence="1">
    <location>
        <begin position="354"/>
        <end position="381"/>
    </location>
</feature>
<accession>A0A7J6SVL6</accession>
<gene>
    <name evidence="2" type="ORF">FOZ62_029945</name>
</gene>
<dbReference type="EMBL" id="JABANM010012083">
    <property type="protein sequence ID" value="KAF4736612.1"/>
    <property type="molecule type" value="Genomic_DNA"/>
</dbReference>
<comment type="caution">
    <text evidence="2">The sequence shown here is derived from an EMBL/GenBank/DDBJ whole genome shotgun (WGS) entry which is preliminary data.</text>
</comment>
<protein>
    <recommendedName>
        <fullName evidence="4">BAR domain-containing protein</fullName>
    </recommendedName>
</protein>
<dbReference type="Proteomes" id="UP000574390">
    <property type="component" value="Unassembled WGS sequence"/>
</dbReference>
<proteinExistence type="predicted"/>